<feature type="region of interest" description="Disordered" evidence="1">
    <location>
        <begin position="19"/>
        <end position="48"/>
    </location>
</feature>
<dbReference type="Proteomes" id="UP001432011">
    <property type="component" value="Chromosome"/>
</dbReference>
<keyword evidence="3" id="KW-1185">Reference proteome</keyword>
<gene>
    <name evidence="2" type="ORF">OG913_22920</name>
</gene>
<dbReference type="EMBL" id="CP108085">
    <property type="protein sequence ID" value="WUP72286.1"/>
    <property type="molecule type" value="Genomic_DNA"/>
</dbReference>
<evidence type="ECO:0000313" key="3">
    <source>
        <dbReference type="Proteomes" id="UP001432011"/>
    </source>
</evidence>
<organism evidence="2 3">
    <name type="scientific">Microbispora hainanensis</name>
    <dbReference type="NCBI Taxonomy" id="568844"/>
    <lineage>
        <taxon>Bacteria</taxon>
        <taxon>Bacillati</taxon>
        <taxon>Actinomycetota</taxon>
        <taxon>Actinomycetes</taxon>
        <taxon>Streptosporangiales</taxon>
        <taxon>Streptosporangiaceae</taxon>
        <taxon>Microbispora</taxon>
    </lineage>
</organism>
<proteinExistence type="predicted"/>
<protein>
    <submittedName>
        <fullName evidence="2">Uncharacterized protein</fullName>
    </submittedName>
</protein>
<dbReference type="RefSeq" id="WP_168066440.1">
    <property type="nucleotide sequence ID" value="NZ_CP108085.1"/>
</dbReference>
<reference evidence="2" key="1">
    <citation type="submission" date="2022-10" db="EMBL/GenBank/DDBJ databases">
        <title>The complete genomes of actinobacterial strains from the NBC collection.</title>
        <authorList>
            <person name="Joergensen T.S."/>
            <person name="Alvarez Arevalo M."/>
            <person name="Sterndorff E.B."/>
            <person name="Faurdal D."/>
            <person name="Vuksanovic O."/>
            <person name="Mourched A.-S."/>
            <person name="Charusanti P."/>
            <person name="Shaw S."/>
            <person name="Blin K."/>
            <person name="Weber T."/>
        </authorList>
    </citation>
    <scope>NUCLEOTIDE SEQUENCE</scope>
    <source>
        <strain evidence="2">NBC_00254</strain>
    </source>
</reference>
<evidence type="ECO:0000256" key="1">
    <source>
        <dbReference type="SAM" id="MobiDB-lite"/>
    </source>
</evidence>
<name>A0ABZ1SH24_9ACTN</name>
<sequence>MTIHDIDWHVAYGCAEVGATDPAGDATGDRRRIVSGAGDRPAQFGLAP</sequence>
<accession>A0ABZ1SH24</accession>
<evidence type="ECO:0000313" key="2">
    <source>
        <dbReference type="EMBL" id="WUP72286.1"/>
    </source>
</evidence>